<evidence type="ECO:0000313" key="3">
    <source>
        <dbReference type="Proteomes" id="UP001151532"/>
    </source>
</evidence>
<gene>
    <name evidence="2" type="ORF">OIU79_005840</name>
</gene>
<dbReference type="EMBL" id="JAPFFK010000014">
    <property type="protein sequence ID" value="KAJ6717779.1"/>
    <property type="molecule type" value="Genomic_DNA"/>
</dbReference>
<feature type="transmembrane region" description="Helical" evidence="1">
    <location>
        <begin position="28"/>
        <end position="56"/>
    </location>
</feature>
<protein>
    <submittedName>
        <fullName evidence="2">Uncharacterized protein</fullName>
    </submittedName>
</protein>
<dbReference type="AlphaFoldDB" id="A0A9Q0Z1C7"/>
<sequence>MQSLIVFWFCCPEKVALVMTGTNFTLEWLNVIACVMFRCWSGSLFLFCFCICQYILVMKLLENLRRFPHFVLKKFGAIIHFHIFNYEAYVLILFSLNMFV</sequence>
<organism evidence="2 3">
    <name type="scientific">Salix purpurea</name>
    <name type="common">Purple osier willow</name>
    <dbReference type="NCBI Taxonomy" id="77065"/>
    <lineage>
        <taxon>Eukaryota</taxon>
        <taxon>Viridiplantae</taxon>
        <taxon>Streptophyta</taxon>
        <taxon>Embryophyta</taxon>
        <taxon>Tracheophyta</taxon>
        <taxon>Spermatophyta</taxon>
        <taxon>Magnoliopsida</taxon>
        <taxon>eudicotyledons</taxon>
        <taxon>Gunneridae</taxon>
        <taxon>Pentapetalae</taxon>
        <taxon>rosids</taxon>
        <taxon>fabids</taxon>
        <taxon>Malpighiales</taxon>
        <taxon>Salicaceae</taxon>
        <taxon>Saliceae</taxon>
        <taxon>Salix</taxon>
    </lineage>
</organism>
<reference evidence="2" key="2">
    <citation type="journal article" date="2023" name="Int. J. Mol. Sci.">
        <title>De Novo Assembly and Annotation of 11 Diverse Shrub Willow (Salix) Genomes Reveals Novel Gene Organization in Sex-Linked Regions.</title>
        <authorList>
            <person name="Hyden B."/>
            <person name="Feng K."/>
            <person name="Yates T.B."/>
            <person name="Jawdy S."/>
            <person name="Cereghino C."/>
            <person name="Smart L.B."/>
            <person name="Muchero W."/>
        </authorList>
    </citation>
    <scope>NUCLEOTIDE SEQUENCE</scope>
    <source>
        <tissue evidence="2">Shoot tip</tissue>
    </source>
</reference>
<reference evidence="2" key="1">
    <citation type="submission" date="2022-11" db="EMBL/GenBank/DDBJ databases">
        <authorList>
            <person name="Hyden B.L."/>
            <person name="Feng K."/>
            <person name="Yates T."/>
            <person name="Jawdy S."/>
            <person name="Smart L.B."/>
            <person name="Muchero W."/>
        </authorList>
    </citation>
    <scope>NUCLEOTIDE SEQUENCE</scope>
    <source>
        <tissue evidence="2">Shoot tip</tissue>
    </source>
</reference>
<accession>A0A9Q0Z1C7</accession>
<keyword evidence="3" id="KW-1185">Reference proteome</keyword>
<dbReference type="Proteomes" id="UP001151532">
    <property type="component" value="Chromosome 10"/>
</dbReference>
<evidence type="ECO:0000256" key="1">
    <source>
        <dbReference type="SAM" id="Phobius"/>
    </source>
</evidence>
<evidence type="ECO:0000313" key="2">
    <source>
        <dbReference type="EMBL" id="KAJ6717779.1"/>
    </source>
</evidence>
<keyword evidence="1" id="KW-0472">Membrane</keyword>
<keyword evidence="1" id="KW-0812">Transmembrane</keyword>
<comment type="caution">
    <text evidence="2">The sequence shown here is derived from an EMBL/GenBank/DDBJ whole genome shotgun (WGS) entry which is preliminary data.</text>
</comment>
<name>A0A9Q0Z1C7_SALPP</name>
<proteinExistence type="predicted"/>
<feature type="transmembrane region" description="Helical" evidence="1">
    <location>
        <begin position="77"/>
        <end position="99"/>
    </location>
</feature>
<keyword evidence="1" id="KW-1133">Transmembrane helix</keyword>